<comment type="caution">
    <text evidence="1">The sequence shown here is derived from an EMBL/GenBank/DDBJ whole genome shotgun (WGS) entry which is preliminary data.</text>
</comment>
<organism evidence="1 2">
    <name type="scientific">Stephania japonica</name>
    <dbReference type="NCBI Taxonomy" id="461633"/>
    <lineage>
        <taxon>Eukaryota</taxon>
        <taxon>Viridiplantae</taxon>
        <taxon>Streptophyta</taxon>
        <taxon>Embryophyta</taxon>
        <taxon>Tracheophyta</taxon>
        <taxon>Spermatophyta</taxon>
        <taxon>Magnoliopsida</taxon>
        <taxon>Ranunculales</taxon>
        <taxon>Menispermaceae</taxon>
        <taxon>Menispermoideae</taxon>
        <taxon>Cissampelideae</taxon>
        <taxon>Stephania</taxon>
    </lineage>
</organism>
<reference evidence="1 2" key="1">
    <citation type="submission" date="2024-01" db="EMBL/GenBank/DDBJ databases">
        <title>Genome assemblies of Stephania.</title>
        <authorList>
            <person name="Yang L."/>
        </authorList>
    </citation>
    <scope>NUCLEOTIDE SEQUENCE [LARGE SCALE GENOMIC DNA]</scope>
    <source>
        <strain evidence="1">QJT</strain>
        <tissue evidence="1">Leaf</tissue>
    </source>
</reference>
<sequence length="103" mass="11076">MPGLTATKPLRWPVSRHKTLTLNLARQVSIESLYSATCQVLLSSHVLKTSSSFLPCLNSSALVDEPVCQAAPDRARRRSVTTSELECLAAGTCVLIKPPGLKS</sequence>
<gene>
    <name evidence="1" type="ORF">Sjap_016393</name>
</gene>
<name>A0AAP0NUY3_9MAGN</name>
<protein>
    <submittedName>
        <fullName evidence="1">Uncharacterized protein</fullName>
    </submittedName>
</protein>
<keyword evidence="2" id="KW-1185">Reference proteome</keyword>
<evidence type="ECO:0000313" key="2">
    <source>
        <dbReference type="Proteomes" id="UP001417504"/>
    </source>
</evidence>
<evidence type="ECO:0000313" key="1">
    <source>
        <dbReference type="EMBL" id="KAK9117446.1"/>
    </source>
</evidence>
<dbReference type="Proteomes" id="UP001417504">
    <property type="component" value="Unassembled WGS sequence"/>
</dbReference>
<accession>A0AAP0NUY3</accession>
<proteinExistence type="predicted"/>
<dbReference type="EMBL" id="JBBNAE010000006">
    <property type="protein sequence ID" value="KAK9117446.1"/>
    <property type="molecule type" value="Genomic_DNA"/>
</dbReference>
<dbReference type="AlphaFoldDB" id="A0AAP0NUY3"/>